<dbReference type="InterPro" id="IPR001752">
    <property type="entry name" value="Kinesin_motor_dom"/>
</dbReference>
<evidence type="ECO:0000256" key="8">
    <source>
        <dbReference type="RuleBase" id="RU000394"/>
    </source>
</evidence>
<keyword evidence="4 7" id="KW-0067">ATP-binding</keyword>
<dbReference type="GO" id="GO:0005524">
    <property type="term" value="F:ATP binding"/>
    <property type="evidence" value="ECO:0007669"/>
    <property type="project" value="UniProtKB-UniRule"/>
</dbReference>
<dbReference type="FunFam" id="3.40.850.10:FF:000044">
    <property type="entry name" value="p-loop containing nucleoside triphosphate hydrolases superfamily protein"/>
    <property type="match status" value="1"/>
</dbReference>
<feature type="compositionally biased region" description="Low complexity" evidence="9">
    <location>
        <begin position="394"/>
        <end position="412"/>
    </location>
</feature>
<dbReference type="SMART" id="SM00129">
    <property type="entry name" value="KISc"/>
    <property type="match status" value="1"/>
</dbReference>
<evidence type="ECO:0000256" key="5">
    <source>
        <dbReference type="ARBA" id="ARBA00023054"/>
    </source>
</evidence>
<evidence type="ECO:0000256" key="2">
    <source>
        <dbReference type="ARBA" id="ARBA00022701"/>
    </source>
</evidence>
<evidence type="ECO:0000256" key="9">
    <source>
        <dbReference type="SAM" id="MobiDB-lite"/>
    </source>
</evidence>
<dbReference type="PANTHER" id="PTHR47972:SF14">
    <property type="entry name" value="KINESIN-LIKE PROTEIN KIN-14J"/>
    <property type="match status" value="1"/>
</dbReference>
<name>A0A7J7GD01_CAMSI</name>
<dbReference type="Gene3D" id="3.40.850.10">
    <property type="entry name" value="Kinesin motor domain"/>
    <property type="match status" value="1"/>
</dbReference>
<feature type="region of interest" description="Disordered" evidence="9">
    <location>
        <begin position="382"/>
        <end position="452"/>
    </location>
</feature>
<dbReference type="PROSITE" id="PS50067">
    <property type="entry name" value="KINESIN_MOTOR_2"/>
    <property type="match status" value="1"/>
</dbReference>
<evidence type="ECO:0000256" key="1">
    <source>
        <dbReference type="ARBA" id="ARBA00010899"/>
    </source>
</evidence>
<dbReference type="PROSITE" id="PS00411">
    <property type="entry name" value="KINESIN_MOTOR_1"/>
    <property type="match status" value="1"/>
</dbReference>
<keyword evidence="3 7" id="KW-0547">Nucleotide-binding</keyword>
<dbReference type="GO" id="GO:0008017">
    <property type="term" value="F:microtubule binding"/>
    <property type="evidence" value="ECO:0007669"/>
    <property type="project" value="InterPro"/>
</dbReference>
<proteinExistence type="inferred from homology"/>
<keyword evidence="12" id="KW-1185">Reference proteome</keyword>
<dbReference type="Proteomes" id="UP000593564">
    <property type="component" value="Unassembled WGS sequence"/>
</dbReference>
<evidence type="ECO:0000313" key="12">
    <source>
        <dbReference type="Proteomes" id="UP000593564"/>
    </source>
</evidence>
<evidence type="ECO:0000256" key="3">
    <source>
        <dbReference type="ARBA" id="ARBA00022741"/>
    </source>
</evidence>
<feature type="domain" description="Kinesin motor" evidence="10">
    <location>
        <begin position="13"/>
        <end position="341"/>
    </location>
</feature>
<evidence type="ECO:0000256" key="6">
    <source>
        <dbReference type="ARBA" id="ARBA00023175"/>
    </source>
</evidence>
<sequence>MKLYNEVQDLKGNIRVYCRIRPFLPGQSKKRTTIEYIGENGELVVANPLKQGKDSHRLFKFNKVFGPEASQEEVFLDTQPLIRSVLDGYNVCIFAYGQTGSGKTYTMTGPNLSSKGDWGVNYRALNDLFHISQSRKNSIAYEVGVQMVEIYNEQVRDLLSSDTSQKRLGIWNTAQPNGLAVPDASMHPVTSTADVLELMTIGLMNRSVGATALNERSSRSHSVLTVHVRGVDLETDAVLRGSLHLVDLAGSERVDRSEATGDRLREAQHINKSLSALGDVVFALAQKSPHVPYRNSKITQVLQSSLGGQAKTLMFVQLNPDVESYSETISTLKFAERVSGVELGAAQSNKEGRGVRELMDQVASLKDAVAKKDEEIGKLRLVKTSVNDERQGMSSPRHGSSSPRRHSIGSPRQSRALSGGKRSGLAEKAVSDRDNSSEYSDKHSEAGSQQSTDDFRHHNELFQQSRLAVADGGQNPTEDIESRLALVDGSQNLTEDIELLGFGDADHEERLSDISDGELSMGTETDGSLNSIVEFTLFPETAKLRIDSAEK</sequence>
<dbReference type="EMBL" id="JACBKZ010000011">
    <property type="protein sequence ID" value="KAF5938610.1"/>
    <property type="molecule type" value="Genomic_DNA"/>
</dbReference>
<accession>A0A7J7GD01</accession>
<evidence type="ECO:0000259" key="10">
    <source>
        <dbReference type="PROSITE" id="PS50067"/>
    </source>
</evidence>
<dbReference type="InterPro" id="IPR019821">
    <property type="entry name" value="Kinesin_motor_CS"/>
</dbReference>
<dbReference type="GO" id="GO:0007018">
    <property type="term" value="P:microtubule-based movement"/>
    <property type="evidence" value="ECO:0007669"/>
    <property type="project" value="InterPro"/>
</dbReference>
<reference evidence="11 12" key="2">
    <citation type="submission" date="2020-07" db="EMBL/GenBank/DDBJ databases">
        <title>Genome assembly of wild tea tree DASZ reveals pedigree and selection history of tea varieties.</title>
        <authorList>
            <person name="Zhang W."/>
        </authorList>
    </citation>
    <scope>NUCLEOTIDE SEQUENCE [LARGE SCALE GENOMIC DNA]</scope>
    <source>
        <strain evidence="12">cv. G240</strain>
        <tissue evidence="11">Leaf</tissue>
    </source>
</reference>
<dbReference type="InterPro" id="IPR036961">
    <property type="entry name" value="Kinesin_motor_dom_sf"/>
</dbReference>
<feature type="compositionally biased region" description="Basic and acidic residues" evidence="9">
    <location>
        <begin position="429"/>
        <end position="445"/>
    </location>
</feature>
<organism evidence="11 12">
    <name type="scientific">Camellia sinensis</name>
    <name type="common">Tea plant</name>
    <name type="synonym">Thea sinensis</name>
    <dbReference type="NCBI Taxonomy" id="4442"/>
    <lineage>
        <taxon>Eukaryota</taxon>
        <taxon>Viridiplantae</taxon>
        <taxon>Streptophyta</taxon>
        <taxon>Embryophyta</taxon>
        <taxon>Tracheophyta</taxon>
        <taxon>Spermatophyta</taxon>
        <taxon>Magnoliopsida</taxon>
        <taxon>eudicotyledons</taxon>
        <taxon>Gunneridae</taxon>
        <taxon>Pentapetalae</taxon>
        <taxon>asterids</taxon>
        <taxon>Ericales</taxon>
        <taxon>Theaceae</taxon>
        <taxon>Camellia</taxon>
    </lineage>
</organism>
<evidence type="ECO:0000256" key="7">
    <source>
        <dbReference type="PROSITE-ProRule" id="PRU00283"/>
    </source>
</evidence>
<dbReference type="Pfam" id="PF00225">
    <property type="entry name" value="Kinesin"/>
    <property type="match status" value="1"/>
</dbReference>
<keyword evidence="5" id="KW-0175">Coiled coil</keyword>
<dbReference type="GO" id="GO:0003777">
    <property type="term" value="F:microtubule motor activity"/>
    <property type="evidence" value="ECO:0007669"/>
    <property type="project" value="InterPro"/>
</dbReference>
<evidence type="ECO:0000256" key="4">
    <source>
        <dbReference type="ARBA" id="ARBA00022840"/>
    </source>
</evidence>
<dbReference type="InterPro" id="IPR027640">
    <property type="entry name" value="Kinesin-like_fam"/>
</dbReference>
<dbReference type="InterPro" id="IPR027417">
    <property type="entry name" value="P-loop_NTPase"/>
</dbReference>
<dbReference type="SUPFAM" id="SSF52540">
    <property type="entry name" value="P-loop containing nucleoside triphosphate hydrolases"/>
    <property type="match status" value="1"/>
</dbReference>
<keyword evidence="6 7" id="KW-0505">Motor protein</keyword>
<dbReference type="GO" id="GO:0005874">
    <property type="term" value="C:microtubule"/>
    <property type="evidence" value="ECO:0007669"/>
    <property type="project" value="UniProtKB-KW"/>
</dbReference>
<feature type="binding site" evidence="7">
    <location>
        <begin position="97"/>
        <end position="104"/>
    </location>
    <ligand>
        <name>ATP</name>
        <dbReference type="ChEBI" id="CHEBI:30616"/>
    </ligand>
</feature>
<reference evidence="12" key="1">
    <citation type="journal article" date="2020" name="Nat. Commun.">
        <title>Genome assembly of wild tea tree DASZ reveals pedigree and selection history of tea varieties.</title>
        <authorList>
            <person name="Zhang W."/>
            <person name="Zhang Y."/>
            <person name="Qiu H."/>
            <person name="Guo Y."/>
            <person name="Wan H."/>
            <person name="Zhang X."/>
            <person name="Scossa F."/>
            <person name="Alseekh S."/>
            <person name="Zhang Q."/>
            <person name="Wang P."/>
            <person name="Xu L."/>
            <person name="Schmidt M.H."/>
            <person name="Jia X."/>
            <person name="Li D."/>
            <person name="Zhu A."/>
            <person name="Guo F."/>
            <person name="Chen W."/>
            <person name="Ni D."/>
            <person name="Usadel B."/>
            <person name="Fernie A.R."/>
            <person name="Wen W."/>
        </authorList>
    </citation>
    <scope>NUCLEOTIDE SEQUENCE [LARGE SCALE GENOMIC DNA]</scope>
    <source>
        <strain evidence="12">cv. G240</strain>
    </source>
</reference>
<dbReference type="AlphaFoldDB" id="A0A7J7GD01"/>
<gene>
    <name evidence="11" type="ORF">HYC85_022869</name>
</gene>
<dbReference type="PANTHER" id="PTHR47972">
    <property type="entry name" value="KINESIN-LIKE PROTEIN KLP-3"/>
    <property type="match status" value="1"/>
</dbReference>
<protein>
    <recommendedName>
        <fullName evidence="8">Kinesin-like protein</fullName>
    </recommendedName>
</protein>
<comment type="caution">
    <text evidence="11">The sequence shown here is derived from an EMBL/GenBank/DDBJ whole genome shotgun (WGS) entry which is preliminary data.</text>
</comment>
<comment type="similarity">
    <text evidence="1">Belongs to the TRAFAC class myosin-kinesin ATPase superfamily. Kinesin family. KIN-14 subfamily.</text>
</comment>
<evidence type="ECO:0000313" key="11">
    <source>
        <dbReference type="EMBL" id="KAF5938610.1"/>
    </source>
</evidence>
<keyword evidence="2 8" id="KW-0493">Microtubule</keyword>
<dbReference type="PRINTS" id="PR00380">
    <property type="entry name" value="KINESINHEAVY"/>
</dbReference>